<feature type="region of interest" description="Disordered" evidence="1">
    <location>
        <begin position="102"/>
        <end position="136"/>
    </location>
</feature>
<dbReference type="InterPro" id="IPR022273">
    <property type="entry name" value="PRTRC_protein-E"/>
</dbReference>
<keyword evidence="2" id="KW-0614">Plasmid</keyword>
<dbReference type="Proteomes" id="UP001479520">
    <property type="component" value="Plasmid unnamed1"/>
</dbReference>
<dbReference type="NCBIfam" id="TIGR03741">
    <property type="entry name" value="PRTRC_E"/>
    <property type="match status" value="1"/>
</dbReference>
<sequence>MFFVPIEKLLEGGTVKIELSRAGNGEIRVITSQQGEGALAIPLPLTATAEELDKQYVELVTSFERERKSLADQLAQTAAVLEAAKKVSGTAATKALVKSAGAEEVCGNTSNDEDEEVQTAPANKPDAGTAFSGIFG</sequence>
<protein>
    <submittedName>
        <fullName evidence="2">PRTRC system protein E</fullName>
    </submittedName>
</protein>
<reference evidence="2 3" key="1">
    <citation type="submission" date="2024-04" db="EMBL/GenBank/DDBJ databases">
        <title>Dissimilatory iodate-reducing microorganisms contribute to the enrichment of iodine in groundwater.</title>
        <authorList>
            <person name="Jiang Z."/>
        </authorList>
    </citation>
    <scope>NUCLEOTIDE SEQUENCE [LARGE SCALE GENOMIC DNA]</scope>
    <source>
        <strain evidence="2 3">NCP973</strain>
        <plasmid evidence="2 3">unnamed1</plasmid>
    </source>
</reference>
<proteinExistence type="predicted"/>
<evidence type="ECO:0000256" key="1">
    <source>
        <dbReference type="SAM" id="MobiDB-lite"/>
    </source>
</evidence>
<gene>
    <name evidence="2" type="ORF">AADV58_17100</name>
</gene>
<accession>A0ABZ2XPY8</accession>
<organism evidence="2 3">
    <name type="scientific">Azonexus hydrophilus</name>
    <dbReference type="NCBI Taxonomy" id="418702"/>
    <lineage>
        <taxon>Bacteria</taxon>
        <taxon>Pseudomonadati</taxon>
        <taxon>Pseudomonadota</taxon>
        <taxon>Betaproteobacteria</taxon>
        <taxon>Rhodocyclales</taxon>
        <taxon>Azonexaceae</taxon>
        <taxon>Azonexus</taxon>
    </lineage>
</organism>
<keyword evidence="3" id="KW-1185">Reference proteome</keyword>
<dbReference type="RefSeq" id="WP_341744786.1">
    <property type="nucleotide sequence ID" value="NZ_CP151407.1"/>
</dbReference>
<geneLocation type="plasmid" evidence="2 3">
    <name>unnamed1</name>
</geneLocation>
<evidence type="ECO:0000313" key="2">
    <source>
        <dbReference type="EMBL" id="WZJ23474.1"/>
    </source>
</evidence>
<name>A0ABZ2XPY8_9RHOO</name>
<evidence type="ECO:0000313" key="3">
    <source>
        <dbReference type="Proteomes" id="UP001479520"/>
    </source>
</evidence>
<dbReference type="EMBL" id="CP151407">
    <property type="protein sequence ID" value="WZJ23474.1"/>
    <property type="molecule type" value="Genomic_DNA"/>
</dbReference>